<sequence length="59" mass="6253">MAQHSDQADFGVLISTVGAIVSVTTIQPVVTLIAGLVAIVSGIMAIRYYYNATKKVKND</sequence>
<accession>A0A6J5NQ97</accession>
<proteinExistence type="predicted"/>
<organism evidence="2">
    <name type="scientific">uncultured Caudovirales phage</name>
    <dbReference type="NCBI Taxonomy" id="2100421"/>
    <lineage>
        <taxon>Viruses</taxon>
        <taxon>Duplodnaviria</taxon>
        <taxon>Heunggongvirae</taxon>
        <taxon>Uroviricota</taxon>
        <taxon>Caudoviricetes</taxon>
        <taxon>Peduoviridae</taxon>
        <taxon>Maltschvirus</taxon>
        <taxon>Maltschvirus maltsch</taxon>
    </lineage>
</organism>
<reference evidence="2" key="1">
    <citation type="submission" date="2020-04" db="EMBL/GenBank/DDBJ databases">
        <authorList>
            <person name="Chiriac C."/>
            <person name="Salcher M."/>
            <person name="Ghai R."/>
            <person name="Kavagutti S V."/>
        </authorList>
    </citation>
    <scope>NUCLEOTIDE SEQUENCE</scope>
</reference>
<keyword evidence="1" id="KW-0472">Membrane</keyword>
<protein>
    <submittedName>
        <fullName evidence="2">Uncharacterized protein</fullName>
    </submittedName>
</protein>
<dbReference type="EMBL" id="LR796662">
    <property type="protein sequence ID" value="CAB4157464.1"/>
    <property type="molecule type" value="Genomic_DNA"/>
</dbReference>
<gene>
    <name evidence="2" type="ORF">UFOVP690_25</name>
</gene>
<feature type="transmembrane region" description="Helical" evidence="1">
    <location>
        <begin position="29"/>
        <end position="50"/>
    </location>
</feature>
<evidence type="ECO:0000313" key="2">
    <source>
        <dbReference type="EMBL" id="CAB4157464.1"/>
    </source>
</evidence>
<keyword evidence="1" id="KW-0812">Transmembrane</keyword>
<name>A0A6J5NQ97_9CAUD</name>
<evidence type="ECO:0000256" key="1">
    <source>
        <dbReference type="SAM" id="Phobius"/>
    </source>
</evidence>
<keyword evidence="1" id="KW-1133">Transmembrane helix</keyword>